<dbReference type="AlphaFoldDB" id="A0A9Q1GLU9"/>
<evidence type="ECO:0000259" key="12">
    <source>
        <dbReference type="Pfam" id="PF02705"/>
    </source>
</evidence>
<evidence type="ECO:0000256" key="4">
    <source>
        <dbReference type="ARBA" id="ARBA00022538"/>
    </source>
</evidence>
<feature type="transmembrane region" description="Helical" evidence="10">
    <location>
        <begin position="124"/>
        <end position="145"/>
    </location>
</feature>
<dbReference type="Proteomes" id="UP001153076">
    <property type="component" value="Unassembled WGS sequence"/>
</dbReference>
<keyword evidence="11" id="KW-0732">Signal</keyword>
<evidence type="ECO:0000256" key="5">
    <source>
        <dbReference type="ARBA" id="ARBA00022692"/>
    </source>
</evidence>
<keyword evidence="6 10" id="KW-0630">Potassium</keyword>
<keyword evidence="5 10" id="KW-0812">Transmembrane</keyword>
<feature type="signal peptide" evidence="11">
    <location>
        <begin position="1"/>
        <end position="19"/>
    </location>
</feature>
<name>A0A9Q1GLU9_9CARY</name>
<evidence type="ECO:0000256" key="10">
    <source>
        <dbReference type="RuleBase" id="RU321113"/>
    </source>
</evidence>
<evidence type="ECO:0000256" key="2">
    <source>
        <dbReference type="ARBA" id="ARBA00008440"/>
    </source>
</evidence>
<dbReference type="GO" id="GO:0015079">
    <property type="term" value="F:potassium ion transmembrane transporter activity"/>
    <property type="evidence" value="ECO:0007669"/>
    <property type="project" value="UniProtKB-UniRule"/>
</dbReference>
<proteinExistence type="inferred from homology"/>
<keyword evidence="4 10" id="KW-0633">Potassium transport</keyword>
<dbReference type="PANTHER" id="PTHR30540:SF88">
    <property type="entry name" value="POTASSIUM TRANSPORTER 13-RELATED"/>
    <property type="match status" value="1"/>
</dbReference>
<organism evidence="14 15">
    <name type="scientific">Carnegiea gigantea</name>
    <dbReference type="NCBI Taxonomy" id="171969"/>
    <lineage>
        <taxon>Eukaryota</taxon>
        <taxon>Viridiplantae</taxon>
        <taxon>Streptophyta</taxon>
        <taxon>Embryophyta</taxon>
        <taxon>Tracheophyta</taxon>
        <taxon>Spermatophyta</taxon>
        <taxon>Magnoliopsida</taxon>
        <taxon>eudicotyledons</taxon>
        <taxon>Gunneridae</taxon>
        <taxon>Pentapetalae</taxon>
        <taxon>Caryophyllales</taxon>
        <taxon>Cactineae</taxon>
        <taxon>Cactaceae</taxon>
        <taxon>Cactoideae</taxon>
        <taxon>Echinocereeae</taxon>
        <taxon>Carnegiea</taxon>
    </lineage>
</organism>
<feature type="domain" description="K+ potassium transporter C-terminal" evidence="13">
    <location>
        <begin position="573"/>
        <end position="780"/>
    </location>
</feature>
<evidence type="ECO:0000259" key="13">
    <source>
        <dbReference type="Pfam" id="PF22776"/>
    </source>
</evidence>
<keyword evidence="8 10" id="KW-0406">Ion transport</keyword>
<comment type="caution">
    <text evidence="14">The sequence shown here is derived from an EMBL/GenBank/DDBJ whole genome shotgun (WGS) entry which is preliminary data.</text>
</comment>
<keyword evidence="7 10" id="KW-1133">Transmembrane helix</keyword>
<evidence type="ECO:0000313" key="15">
    <source>
        <dbReference type="Proteomes" id="UP001153076"/>
    </source>
</evidence>
<comment type="subcellular location">
    <subcellularLocation>
        <location evidence="1">Cell membrane</location>
        <topology evidence="1">Multi-pass membrane protein</topology>
    </subcellularLocation>
    <subcellularLocation>
        <location evidence="10">Membrane</location>
        <topology evidence="10">Multi-pass membrane protein</topology>
    </subcellularLocation>
</comment>
<evidence type="ECO:0000256" key="9">
    <source>
        <dbReference type="ARBA" id="ARBA00023136"/>
    </source>
</evidence>
<evidence type="ECO:0000313" key="14">
    <source>
        <dbReference type="EMBL" id="KAJ8422398.1"/>
    </source>
</evidence>
<sequence>MLDAVSVLFGLVFLFKVEQCGMQILKATVNGNGMAVENRGVCFKSSIAVVFSLTVKSHFVVVEKKILELSHACVHYLQEYYKSTLCLAYQSLGVVYGDLSTSPIYVYKSTFSGRLRLFEEDHEILGVLSLIIWTLTLISLCKYVIFVLSADDKGEGGTFALYSLLCRHSNMGLLHTFQAGHPHGSFYDDVTSSRENKISLAIKAFFEKHQSSRVVLLLVVLLGTSMVLGDGILTPTMSDYTVSTACVILMILFSLQHYGTRSVGFLFAPILVAWLLCLAGVGLYNVVHWNPRVIRAVSPYYIYDFFRITGKAGWSSLGGVVLSITGAEAMFADLGHFSQCSLRMAFAGFVYPCLLLAYMGEAAYLSKHREDLQNSFYKAIPEPFFWPFLIIATLATVVASQAVISATFSIITQCRALKCFPRVKIVHTSDEIHGRIYIPEVNWALMVLCLAVVLGFRDTDSIGNAYGLAVVCVMFVTTCLMFLIITTVWKRNVLVALIFVVMFGSVELLYLSACLAKVHRGGWVPLVSSLVILCLMSIWKYGTIEKLSFEQQNKVGLDRFLTLGPSLGIQRVPGIGLVYSNVPSGVPPMFAHFVTNFPAFHQVVIFVTLETLLVPRVPANERFLISQVGSRELRILRCTVRYGYKDLRDSYDFESHIMDKAVEFLQRVDHNDEMFGTPLSLLNHGIDAVAAISENGPFALGRRRSMKSGELEEVKKLTEARQVGVAYMIGNTCVVPRKGSFFLKKLAINIYGFLRQNCRRPAVSLGIPHTSLLEVGMIYHV</sequence>
<comment type="similarity">
    <text evidence="2 10">Belongs to the HAK/KUP transporter (TC 2.A.72.3) family.</text>
</comment>
<feature type="transmembrane region" description="Helical" evidence="10">
    <location>
        <begin position="493"/>
        <end position="511"/>
    </location>
</feature>
<feature type="transmembrane region" description="Helical" evidence="10">
    <location>
        <begin position="214"/>
        <end position="234"/>
    </location>
</feature>
<dbReference type="GO" id="GO:0005886">
    <property type="term" value="C:plasma membrane"/>
    <property type="evidence" value="ECO:0007669"/>
    <property type="project" value="UniProtKB-SubCell"/>
</dbReference>
<dbReference type="EMBL" id="JAKOGI010002265">
    <property type="protein sequence ID" value="KAJ8422398.1"/>
    <property type="molecule type" value="Genomic_DNA"/>
</dbReference>
<dbReference type="Pfam" id="PF02705">
    <property type="entry name" value="K_trans"/>
    <property type="match status" value="1"/>
</dbReference>
<evidence type="ECO:0000256" key="7">
    <source>
        <dbReference type="ARBA" id="ARBA00022989"/>
    </source>
</evidence>
<feature type="domain" description="K+ potassium transporter integral membrane" evidence="12">
    <location>
        <begin position="87"/>
        <end position="561"/>
    </location>
</feature>
<evidence type="ECO:0000256" key="8">
    <source>
        <dbReference type="ARBA" id="ARBA00023065"/>
    </source>
</evidence>
<feature type="transmembrane region" description="Helical" evidence="10">
    <location>
        <begin position="466"/>
        <end position="486"/>
    </location>
</feature>
<gene>
    <name evidence="14" type="ORF">Cgig2_017686</name>
</gene>
<dbReference type="OrthoDB" id="504708at2759"/>
<evidence type="ECO:0000256" key="3">
    <source>
        <dbReference type="ARBA" id="ARBA00022448"/>
    </source>
</evidence>
<keyword evidence="15" id="KW-1185">Reference proteome</keyword>
<evidence type="ECO:0000256" key="1">
    <source>
        <dbReference type="ARBA" id="ARBA00004651"/>
    </source>
</evidence>
<dbReference type="InterPro" id="IPR053951">
    <property type="entry name" value="K_trans_N"/>
</dbReference>
<feature type="transmembrane region" description="Helical" evidence="10">
    <location>
        <begin position="384"/>
        <end position="411"/>
    </location>
</feature>
<dbReference type="InterPro" id="IPR053952">
    <property type="entry name" value="K_trans_C"/>
</dbReference>
<dbReference type="InterPro" id="IPR003855">
    <property type="entry name" value="K+_transporter"/>
</dbReference>
<keyword evidence="9 10" id="KW-0472">Membrane</keyword>
<keyword evidence="3" id="KW-0813">Transport</keyword>
<feature type="transmembrane region" description="Helical" evidence="10">
    <location>
        <begin position="265"/>
        <end position="287"/>
    </location>
</feature>
<accession>A0A9Q1GLU9</accession>
<dbReference type="PANTHER" id="PTHR30540">
    <property type="entry name" value="OSMOTIC STRESS POTASSIUM TRANSPORTER"/>
    <property type="match status" value="1"/>
</dbReference>
<evidence type="ECO:0000256" key="11">
    <source>
        <dbReference type="SAM" id="SignalP"/>
    </source>
</evidence>
<dbReference type="NCBIfam" id="TIGR00794">
    <property type="entry name" value="kup"/>
    <property type="match status" value="1"/>
</dbReference>
<feature type="transmembrane region" description="Helical" evidence="10">
    <location>
        <begin position="344"/>
        <end position="364"/>
    </location>
</feature>
<evidence type="ECO:0000256" key="6">
    <source>
        <dbReference type="ARBA" id="ARBA00022958"/>
    </source>
</evidence>
<comment type="function">
    <text evidence="10">Potassium transporter.</text>
</comment>
<dbReference type="Pfam" id="PF22776">
    <property type="entry name" value="K_trans_C"/>
    <property type="match status" value="1"/>
</dbReference>
<feature type="transmembrane region" description="Helical" evidence="10">
    <location>
        <begin position="523"/>
        <end position="542"/>
    </location>
</feature>
<reference evidence="14" key="1">
    <citation type="submission" date="2022-04" db="EMBL/GenBank/DDBJ databases">
        <title>Carnegiea gigantea Genome sequencing and assembly v2.</title>
        <authorList>
            <person name="Copetti D."/>
            <person name="Sanderson M.J."/>
            <person name="Burquez A."/>
            <person name="Wojciechowski M.F."/>
        </authorList>
    </citation>
    <scope>NUCLEOTIDE SEQUENCE</scope>
    <source>
        <strain evidence="14">SGP5-SGP5p</strain>
        <tissue evidence="14">Aerial part</tissue>
    </source>
</reference>
<feature type="transmembrane region" description="Helical" evidence="10">
    <location>
        <begin position="432"/>
        <end position="454"/>
    </location>
</feature>
<feature type="chain" id="PRO_5040474672" description="Potassium transporter" evidence="11">
    <location>
        <begin position="20"/>
        <end position="781"/>
    </location>
</feature>
<feature type="transmembrane region" description="Helical" evidence="10">
    <location>
        <begin position="312"/>
        <end position="332"/>
    </location>
</feature>
<protein>
    <recommendedName>
        <fullName evidence="10">Potassium transporter</fullName>
    </recommendedName>
</protein>
<comment type="caution">
    <text evidence="10">Lacks conserved residue(s) required for the propagation of feature annotation.</text>
</comment>